<proteinExistence type="predicted"/>
<accession>A0A2S4N4C6</accession>
<gene>
    <name evidence="2" type="ORF">Q361_1491</name>
</gene>
<dbReference type="Proteomes" id="UP000237056">
    <property type="component" value="Unassembled WGS sequence"/>
</dbReference>
<evidence type="ECO:0000313" key="3">
    <source>
        <dbReference type="Proteomes" id="UP000237056"/>
    </source>
</evidence>
<evidence type="ECO:0000259" key="1">
    <source>
        <dbReference type="SMART" id="SM00974"/>
    </source>
</evidence>
<dbReference type="InterPro" id="IPR018306">
    <property type="entry name" value="Phage_T5_Orf172_DNA-bd"/>
</dbReference>
<sequence>MLKSKLNSLTKTLENLLMEMSEKDILDLSKNDNGVFNVVVDLHNESFSTIVWNDEKANFDYYLIYVTKSNRKLEGYLIQLQPLKRNRNELTNLFANFIGTKFNKSEEETMGVFNAFQDQQRTVFERKEYLTFGDEIKDLVKDSKASLIVKGNKLPLYVPFAKKHKAEKLDNNTKHKKEDLENYVYIMHNKSNNYYKIGRSIKPEHREKTLQAQEPDIILIEKWIAPAEIERLLHQKYKPKRKRGEWFELVEDDIEEIKIFMFEITNRKLTNRKKK</sequence>
<reference evidence="2 3" key="1">
    <citation type="submission" date="2018-01" db="EMBL/GenBank/DDBJ databases">
        <title>Genomic Encyclopedia of Type Strains, Phase I: the one thousand microbial genomes (KMG-I) project.</title>
        <authorList>
            <person name="Goeker M."/>
        </authorList>
    </citation>
    <scope>NUCLEOTIDE SEQUENCE [LARGE SCALE GENOMIC DNA]</scope>
    <source>
        <strain evidence="2 3">DSM 17960</strain>
    </source>
</reference>
<dbReference type="AlphaFoldDB" id="A0A2S4N4C6"/>
<feature type="domain" description="Bacteriophage T5 Orf172 DNA-binding" evidence="1">
    <location>
        <begin position="189"/>
        <end position="261"/>
    </location>
</feature>
<dbReference type="RefSeq" id="WP_103727184.1">
    <property type="nucleotide sequence ID" value="NZ_PQNY01000049.1"/>
</dbReference>
<comment type="caution">
    <text evidence="2">The sequence shown here is derived from an EMBL/GenBank/DDBJ whole genome shotgun (WGS) entry which is preliminary data.</text>
</comment>
<name>A0A2S4N4C6_9FLAO</name>
<dbReference type="EMBL" id="PQNY01000049">
    <property type="protein sequence ID" value="POS00594.1"/>
    <property type="molecule type" value="Genomic_DNA"/>
</dbReference>
<dbReference type="Pfam" id="PF13455">
    <property type="entry name" value="MUG113"/>
    <property type="match status" value="1"/>
</dbReference>
<organism evidence="2 3">
    <name type="scientific">Flavobacterium croceum DSM 17960</name>
    <dbReference type="NCBI Taxonomy" id="1121886"/>
    <lineage>
        <taxon>Bacteria</taxon>
        <taxon>Pseudomonadati</taxon>
        <taxon>Bacteroidota</taxon>
        <taxon>Flavobacteriia</taxon>
        <taxon>Flavobacteriales</taxon>
        <taxon>Flavobacteriaceae</taxon>
        <taxon>Flavobacterium</taxon>
    </lineage>
</organism>
<protein>
    <submittedName>
        <fullName evidence="2">Meiotically Up-regulated Gene 113 (MUG113) protein</fullName>
    </submittedName>
</protein>
<evidence type="ECO:0000313" key="2">
    <source>
        <dbReference type="EMBL" id="POS00594.1"/>
    </source>
</evidence>
<keyword evidence="3" id="KW-1185">Reference proteome</keyword>
<dbReference type="OrthoDB" id="792524at2"/>
<dbReference type="SMART" id="SM00974">
    <property type="entry name" value="T5orf172"/>
    <property type="match status" value="1"/>
</dbReference>